<feature type="domain" description="Flagellin C-terminal" evidence="1">
    <location>
        <begin position="6"/>
        <end position="81"/>
    </location>
</feature>
<gene>
    <name evidence="2" type="ORF">JJB09_26255</name>
</gene>
<comment type="caution">
    <text evidence="2">The sequence shown here is derived from an EMBL/GenBank/DDBJ whole genome shotgun (WGS) entry which is preliminary data.</text>
</comment>
<reference evidence="2" key="1">
    <citation type="submission" date="2021-01" db="EMBL/GenBank/DDBJ databases">
        <title>Rhizobium sp. strain KVB221 16S ribosomal RNA gene Genome sequencing and assembly.</title>
        <authorList>
            <person name="Kang M."/>
        </authorList>
    </citation>
    <scope>NUCLEOTIDE SEQUENCE</scope>
    <source>
        <strain evidence="2">KVB221</strain>
    </source>
</reference>
<dbReference type="EMBL" id="JAEQNC010000027">
    <property type="protein sequence ID" value="MBL0375515.1"/>
    <property type="molecule type" value="Genomic_DNA"/>
</dbReference>
<dbReference type="Gene3D" id="1.20.1330.10">
    <property type="entry name" value="f41 fragment of flagellin, N-terminal domain"/>
    <property type="match status" value="1"/>
</dbReference>
<protein>
    <recommendedName>
        <fullName evidence="1">Flagellin C-terminal domain-containing protein</fullName>
    </recommendedName>
</protein>
<dbReference type="Proteomes" id="UP000633219">
    <property type="component" value="Unassembled WGS sequence"/>
</dbReference>
<sequence length="82" mass="8977">MTLQKTISVASTLGSLQMRIDLQSVFATDLIDVNKKGIGRLVDANMNEASTRLKAMQTQEQLGLQALQIANTNADNALQLFR</sequence>
<evidence type="ECO:0000313" key="2">
    <source>
        <dbReference type="EMBL" id="MBL0375515.1"/>
    </source>
</evidence>
<dbReference type="AlphaFoldDB" id="A0A937CNI0"/>
<dbReference type="SUPFAM" id="SSF64518">
    <property type="entry name" value="Phase 1 flagellin"/>
    <property type="match status" value="1"/>
</dbReference>
<dbReference type="Pfam" id="PF00700">
    <property type="entry name" value="Flagellin_C"/>
    <property type="match status" value="1"/>
</dbReference>
<evidence type="ECO:0000313" key="3">
    <source>
        <dbReference type="Proteomes" id="UP000633219"/>
    </source>
</evidence>
<dbReference type="InterPro" id="IPR046358">
    <property type="entry name" value="Flagellin_C"/>
</dbReference>
<organism evidence="2 3">
    <name type="scientific">Rhizobium setariae</name>
    <dbReference type="NCBI Taxonomy" id="2801340"/>
    <lineage>
        <taxon>Bacteria</taxon>
        <taxon>Pseudomonadati</taxon>
        <taxon>Pseudomonadota</taxon>
        <taxon>Alphaproteobacteria</taxon>
        <taxon>Hyphomicrobiales</taxon>
        <taxon>Rhizobiaceae</taxon>
        <taxon>Rhizobium/Agrobacterium group</taxon>
        <taxon>Rhizobium</taxon>
    </lineage>
</organism>
<proteinExistence type="predicted"/>
<keyword evidence="3" id="KW-1185">Reference proteome</keyword>
<evidence type="ECO:0000259" key="1">
    <source>
        <dbReference type="Pfam" id="PF00700"/>
    </source>
</evidence>
<name>A0A937CNI0_9HYPH</name>
<accession>A0A937CNI0</accession>